<dbReference type="InParanoid" id="F0ZM83"/>
<feature type="non-terminal residue" evidence="9">
    <location>
        <position position="191"/>
    </location>
</feature>
<dbReference type="OMA" id="HRQTDHL"/>
<dbReference type="InterPro" id="IPR002877">
    <property type="entry name" value="RNA_MeTrfase_FtsJ_dom"/>
</dbReference>
<evidence type="ECO:0000256" key="4">
    <source>
        <dbReference type="ARBA" id="ARBA00022679"/>
    </source>
</evidence>
<dbReference type="PIRSF" id="PIRSF005461">
    <property type="entry name" value="23S_rRNA_mtase"/>
    <property type="match status" value="1"/>
</dbReference>
<evidence type="ECO:0000256" key="1">
    <source>
        <dbReference type="ARBA" id="ARBA00009258"/>
    </source>
</evidence>
<feature type="domain" description="Ribosomal RNA methyltransferase FtsJ" evidence="8">
    <location>
        <begin position="20"/>
        <end position="191"/>
    </location>
</feature>
<dbReference type="GO" id="GO:0005739">
    <property type="term" value="C:mitochondrion"/>
    <property type="evidence" value="ECO:0000318"/>
    <property type="project" value="GO_Central"/>
</dbReference>
<keyword evidence="5 7" id="KW-0949">S-adenosyl-L-methionine</keyword>
<name>F0ZM83_DICPU</name>
<feature type="non-terminal residue" evidence="9">
    <location>
        <position position="1"/>
    </location>
</feature>
<dbReference type="VEuPathDB" id="AmoebaDB:DICPUDRAFT_10143"/>
<keyword evidence="2" id="KW-0698">rRNA processing</keyword>
<dbReference type="Pfam" id="PF01728">
    <property type="entry name" value="FtsJ"/>
    <property type="match status" value="1"/>
</dbReference>
<dbReference type="AlphaFoldDB" id="F0ZM83"/>
<comment type="similarity">
    <text evidence="1">Belongs to the class I-like SAM-binding methyltransferase superfamily. RNA methyltransferase RlmE family.</text>
</comment>
<evidence type="ECO:0000256" key="3">
    <source>
        <dbReference type="ARBA" id="ARBA00022603"/>
    </source>
</evidence>
<gene>
    <name evidence="9" type="ORF">DICPUDRAFT_10143</name>
</gene>
<dbReference type="GO" id="GO:0001510">
    <property type="term" value="P:RNA methylation"/>
    <property type="evidence" value="ECO:0000318"/>
    <property type="project" value="GO_Central"/>
</dbReference>
<dbReference type="KEGG" id="dpp:DICPUDRAFT_10143"/>
<dbReference type="OrthoDB" id="20105at2759"/>
<dbReference type="PANTHER" id="PTHR10920:SF18">
    <property type="entry name" value="RRNA METHYLTRANSFERASE 2, MITOCHONDRIAL"/>
    <property type="match status" value="1"/>
</dbReference>
<dbReference type="EMBL" id="GL871077">
    <property type="protein sequence ID" value="EGC34939.1"/>
    <property type="molecule type" value="Genomic_DNA"/>
</dbReference>
<evidence type="ECO:0000313" key="9">
    <source>
        <dbReference type="EMBL" id="EGC34939.1"/>
    </source>
</evidence>
<protein>
    <recommendedName>
        <fullName evidence="6">rRNA methyltransferase 2, mitochondrial</fullName>
    </recommendedName>
</protein>
<evidence type="ECO:0000259" key="8">
    <source>
        <dbReference type="Pfam" id="PF01728"/>
    </source>
</evidence>
<proteinExistence type="inferred from homology"/>
<keyword evidence="3" id="KW-0489">Methyltransferase</keyword>
<dbReference type="Proteomes" id="UP000001064">
    <property type="component" value="Unassembled WGS sequence"/>
</dbReference>
<dbReference type="SUPFAM" id="SSF53335">
    <property type="entry name" value="S-adenosyl-L-methionine-dependent methyltransferases"/>
    <property type="match status" value="1"/>
</dbReference>
<reference evidence="10" key="1">
    <citation type="journal article" date="2011" name="Genome Biol.">
        <title>Comparative genomics of the social amoebae Dictyostelium discoideum and Dictyostelium purpureum.</title>
        <authorList>
            <consortium name="US DOE Joint Genome Institute (JGI-PGF)"/>
            <person name="Sucgang R."/>
            <person name="Kuo A."/>
            <person name="Tian X."/>
            <person name="Salerno W."/>
            <person name="Parikh A."/>
            <person name="Feasley C.L."/>
            <person name="Dalin E."/>
            <person name="Tu H."/>
            <person name="Huang E."/>
            <person name="Barry K."/>
            <person name="Lindquist E."/>
            <person name="Shapiro H."/>
            <person name="Bruce D."/>
            <person name="Schmutz J."/>
            <person name="Salamov A."/>
            <person name="Fey P."/>
            <person name="Gaudet P."/>
            <person name="Anjard C."/>
            <person name="Babu M.M."/>
            <person name="Basu S."/>
            <person name="Bushmanova Y."/>
            <person name="van der Wel H."/>
            <person name="Katoh-Kurasawa M."/>
            <person name="Dinh C."/>
            <person name="Coutinho P.M."/>
            <person name="Saito T."/>
            <person name="Elias M."/>
            <person name="Schaap P."/>
            <person name="Kay R.R."/>
            <person name="Henrissat B."/>
            <person name="Eichinger L."/>
            <person name="Rivero F."/>
            <person name="Putnam N.H."/>
            <person name="West C.M."/>
            <person name="Loomis W.F."/>
            <person name="Chisholm R.L."/>
            <person name="Shaulsky G."/>
            <person name="Strassmann J.E."/>
            <person name="Queller D.C."/>
            <person name="Kuspa A."/>
            <person name="Grigoriev I.V."/>
        </authorList>
    </citation>
    <scope>NUCLEOTIDE SEQUENCE [LARGE SCALE GENOMIC DNA]</scope>
    <source>
        <strain evidence="10">QSDP1</strain>
    </source>
</reference>
<dbReference type="InterPro" id="IPR015507">
    <property type="entry name" value="rRNA-MeTfrase_E"/>
</dbReference>
<dbReference type="InterPro" id="IPR029063">
    <property type="entry name" value="SAM-dependent_MTases_sf"/>
</dbReference>
<dbReference type="Gene3D" id="3.40.50.150">
    <property type="entry name" value="Vaccinia Virus protein VP39"/>
    <property type="match status" value="1"/>
</dbReference>
<dbReference type="HAMAP" id="MF_01547">
    <property type="entry name" value="RNA_methyltr_E"/>
    <property type="match status" value="1"/>
</dbReference>
<feature type="active site" description="Proton acceptor" evidence="7">
    <location>
        <position position="148"/>
    </location>
</feature>
<organism evidence="9 10">
    <name type="scientific">Dictyostelium purpureum</name>
    <name type="common">Slime mold</name>
    <dbReference type="NCBI Taxonomy" id="5786"/>
    <lineage>
        <taxon>Eukaryota</taxon>
        <taxon>Amoebozoa</taxon>
        <taxon>Evosea</taxon>
        <taxon>Eumycetozoa</taxon>
        <taxon>Dictyostelia</taxon>
        <taxon>Dictyosteliales</taxon>
        <taxon>Dictyosteliaceae</taxon>
        <taxon>Dictyostelium</taxon>
    </lineage>
</organism>
<dbReference type="FunFam" id="3.40.50.150:FF:000005">
    <property type="entry name" value="Ribosomal RNA large subunit methyltransferase E"/>
    <property type="match status" value="1"/>
</dbReference>
<evidence type="ECO:0000256" key="7">
    <source>
        <dbReference type="PIRSR" id="PIRSR005461-1"/>
    </source>
</evidence>
<dbReference type="RefSeq" id="XP_003288520.1">
    <property type="nucleotide sequence ID" value="XM_003288472.1"/>
</dbReference>
<dbReference type="STRING" id="5786.F0ZM83"/>
<dbReference type="PANTHER" id="PTHR10920">
    <property type="entry name" value="RIBOSOMAL RNA METHYLTRANSFERASE"/>
    <property type="match status" value="1"/>
</dbReference>
<sequence>WMKRHLTDIYVKEAKALSLVSRAAFKLININKQLRLLKPGMIVVDLGASPGSWTQIARAEVKDNGLVISVDINSNFQLTEKAPFIQGDFTKKETQDKILEFADSILSDMAPHYCGIPQVDHSRLIELQTTALNFALQVLKPGGSFVCKVSRGGEEKEFFKLLEKDFASVKTMKPDASRKESTEIYYIAKDF</sequence>
<dbReference type="GO" id="GO:0008650">
    <property type="term" value="F:rRNA (uridine-2'-O-)-methyltransferase activity"/>
    <property type="evidence" value="ECO:0000318"/>
    <property type="project" value="GO_Central"/>
</dbReference>
<keyword evidence="10" id="KW-1185">Reference proteome</keyword>
<keyword evidence="4" id="KW-0808">Transferase</keyword>
<evidence type="ECO:0000256" key="5">
    <source>
        <dbReference type="ARBA" id="ARBA00022691"/>
    </source>
</evidence>
<evidence type="ECO:0000256" key="6">
    <source>
        <dbReference type="ARBA" id="ARBA00041184"/>
    </source>
</evidence>
<dbReference type="InterPro" id="IPR050082">
    <property type="entry name" value="RNA_methyltr_RlmE"/>
</dbReference>
<accession>F0ZM83</accession>
<dbReference type="GeneID" id="10501947"/>
<dbReference type="eggNOG" id="KOG4589">
    <property type="taxonomic scope" value="Eukaryota"/>
</dbReference>
<evidence type="ECO:0000256" key="2">
    <source>
        <dbReference type="ARBA" id="ARBA00022552"/>
    </source>
</evidence>
<evidence type="ECO:0000313" key="10">
    <source>
        <dbReference type="Proteomes" id="UP000001064"/>
    </source>
</evidence>